<gene>
    <name evidence="8" type="primary">tadA</name>
    <name evidence="10" type="ORF">ATE48_03875</name>
</gene>
<dbReference type="InterPro" id="IPR002125">
    <property type="entry name" value="CMP_dCMP_dom"/>
</dbReference>
<feature type="active site" description="Proton donor" evidence="8">
    <location>
        <position position="50"/>
    </location>
</feature>
<dbReference type="RefSeq" id="WP_066774571.1">
    <property type="nucleotide sequence ID" value="NZ_CP013244.1"/>
</dbReference>
<evidence type="ECO:0000256" key="5">
    <source>
        <dbReference type="ARBA" id="ARBA00022801"/>
    </source>
</evidence>
<dbReference type="OrthoDB" id="9802676at2"/>
<dbReference type="EMBL" id="CP013244">
    <property type="protein sequence ID" value="ANP47939.1"/>
    <property type="molecule type" value="Genomic_DNA"/>
</dbReference>
<evidence type="ECO:0000313" key="11">
    <source>
        <dbReference type="Proteomes" id="UP000092498"/>
    </source>
</evidence>
<dbReference type="GO" id="GO:0008270">
    <property type="term" value="F:zinc ion binding"/>
    <property type="evidence" value="ECO:0007669"/>
    <property type="project" value="UniProtKB-UniRule"/>
</dbReference>
<sequence length="145" mass="15120">MRTALALAQAAADQGETPVGCVIVDEATGETIASAANGPIGLNDPTAHAEIVALRRAAEVTGNYRLRPNLTLYVTLEPCAMCAGAISHARIARVVYGASDPKSGGVAQGARVWDHPQCHWKPSVTAGVEADAAATLLKDFFKARR</sequence>
<dbReference type="InterPro" id="IPR016193">
    <property type="entry name" value="Cytidine_deaminase-like"/>
</dbReference>
<dbReference type="STRING" id="1759059.ATE48_03875"/>
<dbReference type="SUPFAM" id="SSF53927">
    <property type="entry name" value="Cytidine deaminase-like"/>
    <property type="match status" value="1"/>
</dbReference>
<feature type="binding site" evidence="8">
    <location>
        <position position="82"/>
    </location>
    <ligand>
        <name>Zn(2+)</name>
        <dbReference type="ChEBI" id="CHEBI:29105"/>
        <note>catalytic</note>
    </ligand>
</feature>
<dbReference type="CDD" id="cd01285">
    <property type="entry name" value="nucleoside_deaminase"/>
    <property type="match status" value="1"/>
</dbReference>
<dbReference type="HAMAP" id="MF_00972">
    <property type="entry name" value="tRNA_aden_deaminase"/>
    <property type="match status" value="1"/>
</dbReference>
<dbReference type="GO" id="GO:0002100">
    <property type="term" value="P:tRNA wobble adenosine to inosine editing"/>
    <property type="evidence" value="ECO:0007669"/>
    <property type="project" value="UniProtKB-UniRule"/>
</dbReference>
<dbReference type="PANTHER" id="PTHR11079:SF202">
    <property type="entry name" value="TRNA-SPECIFIC ADENOSINE DEAMINASE"/>
    <property type="match status" value="1"/>
</dbReference>
<feature type="binding site" evidence="8">
    <location>
        <position position="48"/>
    </location>
    <ligand>
        <name>Zn(2+)</name>
        <dbReference type="ChEBI" id="CHEBI:29105"/>
        <note>catalytic</note>
    </ligand>
</feature>
<keyword evidence="6 8" id="KW-0862">Zinc</keyword>
<keyword evidence="5 8" id="KW-0378">Hydrolase</keyword>
<dbReference type="EC" id="3.5.4.33" evidence="8"/>
<evidence type="ECO:0000259" key="9">
    <source>
        <dbReference type="PROSITE" id="PS51747"/>
    </source>
</evidence>
<proteinExistence type="inferred from homology"/>
<dbReference type="PROSITE" id="PS00903">
    <property type="entry name" value="CYT_DCMP_DEAMINASES_1"/>
    <property type="match status" value="1"/>
</dbReference>
<dbReference type="AlphaFoldDB" id="A0A1B1AMY7"/>
<keyword evidence="4 8" id="KW-0479">Metal-binding</keyword>
<dbReference type="Proteomes" id="UP000092498">
    <property type="component" value="Chromosome"/>
</dbReference>
<evidence type="ECO:0000256" key="8">
    <source>
        <dbReference type="HAMAP-Rule" id="MF_00972"/>
    </source>
</evidence>
<comment type="catalytic activity">
    <reaction evidence="7 8">
        <text>adenosine(34) in tRNA + H2O + H(+) = inosine(34) in tRNA + NH4(+)</text>
        <dbReference type="Rhea" id="RHEA:43168"/>
        <dbReference type="Rhea" id="RHEA-COMP:10373"/>
        <dbReference type="Rhea" id="RHEA-COMP:10374"/>
        <dbReference type="ChEBI" id="CHEBI:15377"/>
        <dbReference type="ChEBI" id="CHEBI:15378"/>
        <dbReference type="ChEBI" id="CHEBI:28938"/>
        <dbReference type="ChEBI" id="CHEBI:74411"/>
        <dbReference type="ChEBI" id="CHEBI:82852"/>
        <dbReference type="EC" id="3.5.4.33"/>
    </reaction>
</comment>
<dbReference type="PROSITE" id="PS51747">
    <property type="entry name" value="CYT_DCMP_DEAMINASES_2"/>
    <property type="match status" value="1"/>
</dbReference>
<dbReference type="InterPro" id="IPR028883">
    <property type="entry name" value="tRNA_aden_deaminase"/>
</dbReference>
<evidence type="ECO:0000256" key="1">
    <source>
        <dbReference type="ARBA" id="ARBA00010669"/>
    </source>
</evidence>
<reference evidence="10 11" key="1">
    <citation type="submission" date="2015-11" db="EMBL/GenBank/DDBJ databases">
        <title>Whole-Genome Sequence of Candidatus Oderbacter manganicum from the National Park Lower Oder Valley, Germany.</title>
        <authorList>
            <person name="Braun B."/>
            <person name="Liere K."/>
            <person name="Szewzyk U."/>
        </authorList>
    </citation>
    <scope>NUCLEOTIDE SEQUENCE [LARGE SCALE GENOMIC DNA]</scope>
    <source>
        <strain evidence="10 11">OTSz_A_272</strain>
    </source>
</reference>
<evidence type="ECO:0000256" key="2">
    <source>
        <dbReference type="ARBA" id="ARBA00011738"/>
    </source>
</evidence>
<evidence type="ECO:0000256" key="4">
    <source>
        <dbReference type="ARBA" id="ARBA00022723"/>
    </source>
</evidence>
<dbReference type="Pfam" id="PF00383">
    <property type="entry name" value="dCMP_cyt_deam_1"/>
    <property type="match status" value="1"/>
</dbReference>
<comment type="similarity">
    <text evidence="1">Belongs to the cytidine and deoxycytidylate deaminase family. ADAT2 subfamily.</text>
</comment>
<evidence type="ECO:0000256" key="6">
    <source>
        <dbReference type="ARBA" id="ARBA00022833"/>
    </source>
</evidence>
<name>A0A1B1AMY7_9PROT</name>
<keyword evidence="3 8" id="KW-0819">tRNA processing</keyword>
<feature type="domain" description="CMP/dCMP-type deaminase" evidence="9">
    <location>
        <begin position="1"/>
        <end position="107"/>
    </location>
</feature>
<dbReference type="NCBIfam" id="NF008113">
    <property type="entry name" value="PRK10860.1"/>
    <property type="match status" value="1"/>
</dbReference>
<comment type="cofactor">
    <cofactor evidence="8">
        <name>Zn(2+)</name>
        <dbReference type="ChEBI" id="CHEBI:29105"/>
    </cofactor>
    <text evidence="8">Binds 1 zinc ion per subunit.</text>
</comment>
<protein>
    <recommendedName>
        <fullName evidence="8">tRNA-specific adenosine deaminase</fullName>
        <ecNumber evidence="8">3.5.4.33</ecNumber>
    </recommendedName>
</protein>
<dbReference type="Gene3D" id="3.40.140.10">
    <property type="entry name" value="Cytidine Deaminase, domain 2"/>
    <property type="match status" value="1"/>
</dbReference>
<organism evidence="10 11">
    <name type="scientific">Candidatus Viadribacter manganicus</name>
    <dbReference type="NCBI Taxonomy" id="1759059"/>
    <lineage>
        <taxon>Bacteria</taxon>
        <taxon>Pseudomonadati</taxon>
        <taxon>Pseudomonadota</taxon>
        <taxon>Alphaproteobacteria</taxon>
        <taxon>Hyphomonadales</taxon>
        <taxon>Hyphomonadaceae</taxon>
        <taxon>Candidatus Viadribacter</taxon>
    </lineage>
</organism>
<feature type="binding site" evidence="8">
    <location>
        <position position="79"/>
    </location>
    <ligand>
        <name>Zn(2+)</name>
        <dbReference type="ChEBI" id="CHEBI:29105"/>
        <note>catalytic</note>
    </ligand>
</feature>
<evidence type="ECO:0000256" key="7">
    <source>
        <dbReference type="ARBA" id="ARBA00048045"/>
    </source>
</evidence>
<accession>A0A1B1AMY7</accession>
<evidence type="ECO:0000256" key="3">
    <source>
        <dbReference type="ARBA" id="ARBA00022694"/>
    </source>
</evidence>
<dbReference type="GO" id="GO:0052717">
    <property type="term" value="F:tRNA-specific adenosine-34 deaminase activity"/>
    <property type="evidence" value="ECO:0007669"/>
    <property type="project" value="UniProtKB-UniRule"/>
</dbReference>
<dbReference type="PANTHER" id="PTHR11079">
    <property type="entry name" value="CYTOSINE DEAMINASE FAMILY MEMBER"/>
    <property type="match status" value="1"/>
</dbReference>
<evidence type="ECO:0000313" key="10">
    <source>
        <dbReference type="EMBL" id="ANP47939.1"/>
    </source>
</evidence>
<keyword evidence="11" id="KW-1185">Reference proteome</keyword>
<dbReference type="KEGG" id="cbot:ATE48_03875"/>
<comment type="function">
    <text evidence="8">Catalyzes the deamination of adenosine to inosine at the wobble position 34 of tRNA(Arg2).</text>
</comment>
<comment type="subunit">
    <text evidence="2 8">Homodimer.</text>
</comment>
<dbReference type="InterPro" id="IPR016192">
    <property type="entry name" value="APOBEC/CMP_deaminase_Zn-bd"/>
</dbReference>
<dbReference type="FunCoup" id="A0A1B1AMY7">
    <property type="interactions" value="420"/>
</dbReference>
<dbReference type="InParanoid" id="A0A1B1AMY7"/>